<dbReference type="Proteomes" id="UP000054144">
    <property type="component" value="Unassembled WGS sequence"/>
</dbReference>
<dbReference type="InterPro" id="IPR036259">
    <property type="entry name" value="MFS_trans_sf"/>
</dbReference>
<dbReference type="Gene3D" id="1.20.1250.20">
    <property type="entry name" value="MFS general substrate transporter like domains"/>
    <property type="match status" value="1"/>
</dbReference>
<feature type="region of interest" description="Disordered" evidence="8">
    <location>
        <begin position="169"/>
        <end position="196"/>
    </location>
</feature>
<keyword evidence="3" id="KW-0813">Transport</keyword>
<evidence type="ECO:0000259" key="10">
    <source>
        <dbReference type="PROSITE" id="PS50850"/>
    </source>
</evidence>
<dbReference type="GO" id="GO:0016020">
    <property type="term" value="C:membrane"/>
    <property type="evidence" value="ECO:0007669"/>
    <property type="project" value="UniProtKB-SubCell"/>
</dbReference>
<feature type="compositionally biased region" description="Polar residues" evidence="8">
    <location>
        <begin position="169"/>
        <end position="181"/>
    </location>
</feature>
<dbReference type="EMBL" id="KN881644">
    <property type="protein sequence ID" value="KIY52258.1"/>
    <property type="molecule type" value="Genomic_DNA"/>
</dbReference>
<evidence type="ECO:0000256" key="2">
    <source>
        <dbReference type="ARBA" id="ARBA00010992"/>
    </source>
</evidence>
<dbReference type="Pfam" id="PF00083">
    <property type="entry name" value="Sugar_tr"/>
    <property type="match status" value="1"/>
</dbReference>
<evidence type="ECO:0000256" key="9">
    <source>
        <dbReference type="SAM" id="Phobius"/>
    </source>
</evidence>
<evidence type="ECO:0000256" key="3">
    <source>
        <dbReference type="ARBA" id="ARBA00022448"/>
    </source>
</evidence>
<sequence length="275" mass="30015">MCTRSRECLIRQLLLYAIPIFASLGVFLFGYDQGSMPRHHCEEIYNVMNGIITGSHFNVFFEGPTSIETGSMVAILEISVFGREHSVGAETGMLYVAATSLVAGQVGDMIGRKGTLLLGALIFTIGSTVRTSTSGFIVMLIGRIMSGFGVGLLSCIVYQTIDQMTVIMLNSPTPDSQPSSKHTPEKSRQPSMSEEDQQAYWQNIEHMNQLLATFLNTLLELAIKSRGPNVEADLLDLSKVTHQLYKDMKAARKHDAFNACVSAVAANKTAHTMVG</sequence>
<keyword evidence="12" id="KW-1185">Reference proteome</keyword>
<dbReference type="InterPro" id="IPR003663">
    <property type="entry name" value="Sugar/inositol_transpt"/>
</dbReference>
<dbReference type="PANTHER" id="PTHR48022">
    <property type="entry name" value="PLASTIDIC GLUCOSE TRANSPORTER 4"/>
    <property type="match status" value="1"/>
</dbReference>
<comment type="catalytic activity">
    <reaction evidence="7">
        <text>myo-inositol(out) + H(+)(out) = myo-inositol(in) + H(+)(in)</text>
        <dbReference type="Rhea" id="RHEA:60364"/>
        <dbReference type="ChEBI" id="CHEBI:15378"/>
        <dbReference type="ChEBI" id="CHEBI:17268"/>
    </reaction>
</comment>
<protein>
    <recommendedName>
        <fullName evidence="10">Major facilitator superfamily (MFS) profile domain-containing protein</fullName>
    </recommendedName>
</protein>
<dbReference type="InterPro" id="IPR005828">
    <property type="entry name" value="MFS_sugar_transport-like"/>
</dbReference>
<proteinExistence type="inferred from homology"/>
<dbReference type="InterPro" id="IPR050360">
    <property type="entry name" value="MFS_Sugar_Transporters"/>
</dbReference>
<comment type="similarity">
    <text evidence="2">Belongs to the major facilitator superfamily. Sugar transporter (TC 2.A.1.1) family.</text>
</comment>
<dbReference type="OrthoDB" id="8120565at2759"/>
<evidence type="ECO:0000256" key="7">
    <source>
        <dbReference type="ARBA" id="ARBA00049119"/>
    </source>
</evidence>
<evidence type="ECO:0000313" key="11">
    <source>
        <dbReference type="EMBL" id="KIY52258.1"/>
    </source>
</evidence>
<gene>
    <name evidence="11" type="ORF">FISHEDRAFT_56014</name>
</gene>
<evidence type="ECO:0000256" key="4">
    <source>
        <dbReference type="ARBA" id="ARBA00022692"/>
    </source>
</evidence>
<evidence type="ECO:0000256" key="6">
    <source>
        <dbReference type="ARBA" id="ARBA00023136"/>
    </source>
</evidence>
<comment type="subcellular location">
    <subcellularLocation>
        <location evidence="1">Membrane</location>
        <topology evidence="1">Multi-pass membrane protein</topology>
    </subcellularLocation>
</comment>
<dbReference type="InterPro" id="IPR020846">
    <property type="entry name" value="MFS_dom"/>
</dbReference>
<keyword evidence="4 9" id="KW-0812">Transmembrane</keyword>
<evidence type="ECO:0000256" key="5">
    <source>
        <dbReference type="ARBA" id="ARBA00022989"/>
    </source>
</evidence>
<dbReference type="SUPFAM" id="SSF103473">
    <property type="entry name" value="MFS general substrate transporter"/>
    <property type="match status" value="1"/>
</dbReference>
<keyword evidence="5 9" id="KW-1133">Transmembrane helix</keyword>
<dbReference type="PRINTS" id="PR00171">
    <property type="entry name" value="SUGRTRNSPORT"/>
</dbReference>
<dbReference type="PROSITE" id="PS50850">
    <property type="entry name" value="MFS"/>
    <property type="match status" value="1"/>
</dbReference>
<dbReference type="GO" id="GO:0005351">
    <property type="term" value="F:carbohydrate:proton symporter activity"/>
    <property type="evidence" value="ECO:0007669"/>
    <property type="project" value="TreeGrafter"/>
</dbReference>
<feature type="transmembrane region" description="Helical" evidence="9">
    <location>
        <begin position="136"/>
        <end position="158"/>
    </location>
</feature>
<evidence type="ECO:0000256" key="8">
    <source>
        <dbReference type="SAM" id="MobiDB-lite"/>
    </source>
</evidence>
<accession>A0A0D7ANA8</accession>
<dbReference type="AlphaFoldDB" id="A0A0D7ANA8"/>
<dbReference type="PANTHER" id="PTHR48022:SF73">
    <property type="entry name" value="METABOLITE TRANSPORT PROTEIN YDL199C-RELATED"/>
    <property type="match status" value="1"/>
</dbReference>
<feature type="transmembrane region" description="Helical" evidence="9">
    <location>
        <begin position="13"/>
        <end position="31"/>
    </location>
</feature>
<organism evidence="11 12">
    <name type="scientific">Fistulina hepatica ATCC 64428</name>
    <dbReference type="NCBI Taxonomy" id="1128425"/>
    <lineage>
        <taxon>Eukaryota</taxon>
        <taxon>Fungi</taxon>
        <taxon>Dikarya</taxon>
        <taxon>Basidiomycota</taxon>
        <taxon>Agaricomycotina</taxon>
        <taxon>Agaricomycetes</taxon>
        <taxon>Agaricomycetidae</taxon>
        <taxon>Agaricales</taxon>
        <taxon>Fistulinaceae</taxon>
        <taxon>Fistulina</taxon>
    </lineage>
</organism>
<evidence type="ECO:0000256" key="1">
    <source>
        <dbReference type="ARBA" id="ARBA00004141"/>
    </source>
</evidence>
<keyword evidence="6 9" id="KW-0472">Membrane</keyword>
<reference evidence="11 12" key="1">
    <citation type="journal article" date="2015" name="Fungal Genet. Biol.">
        <title>Evolution of novel wood decay mechanisms in Agaricales revealed by the genome sequences of Fistulina hepatica and Cylindrobasidium torrendii.</title>
        <authorList>
            <person name="Floudas D."/>
            <person name="Held B.W."/>
            <person name="Riley R."/>
            <person name="Nagy L.G."/>
            <person name="Koehler G."/>
            <person name="Ransdell A.S."/>
            <person name="Younus H."/>
            <person name="Chow J."/>
            <person name="Chiniquy J."/>
            <person name="Lipzen A."/>
            <person name="Tritt A."/>
            <person name="Sun H."/>
            <person name="Haridas S."/>
            <person name="LaButti K."/>
            <person name="Ohm R.A."/>
            <person name="Kues U."/>
            <person name="Blanchette R.A."/>
            <person name="Grigoriev I.V."/>
            <person name="Minto R.E."/>
            <person name="Hibbett D.S."/>
        </authorList>
    </citation>
    <scope>NUCLEOTIDE SEQUENCE [LARGE SCALE GENOMIC DNA]</scope>
    <source>
        <strain evidence="11 12">ATCC 64428</strain>
    </source>
</reference>
<evidence type="ECO:0000313" key="12">
    <source>
        <dbReference type="Proteomes" id="UP000054144"/>
    </source>
</evidence>
<name>A0A0D7ANA8_9AGAR</name>
<feature type="domain" description="Major facilitator superfamily (MFS) profile" evidence="10">
    <location>
        <begin position="18"/>
        <end position="275"/>
    </location>
</feature>